<comment type="caution">
    <text evidence="1">The sequence shown here is derived from an EMBL/GenBank/DDBJ whole genome shotgun (WGS) entry which is preliminary data.</text>
</comment>
<evidence type="ECO:0000313" key="1">
    <source>
        <dbReference type="EMBL" id="KAK9158338.1"/>
    </source>
</evidence>
<dbReference type="AlphaFoldDB" id="A0AAP0KTB7"/>
<proteinExistence type="predicted"/>
<name>A0AAP0KTB7_9MAGN</name>
<evidence type="ECO:0000313" key="2">
    <source>
        <dbReference type="Proteomes" id="UP001419268"/>
    </source>
</evidence>
<dbReference type="Proteomes" id="UP001419268">
    <property type="component" value="Unassembled WGS sequence"/>
</dbReference>
<protein>
    <submittedName>
        <fullName evidence="1">Uncharacterized protein</fullName>
    </submittedName>
</protein>
<gene>
    <name evidence="1" type="ORF">Scep_004912</name>
</gene>
<dbReference type="EMBL" id="JBBNAG010000002">
    <property type="protein sequence ID" value="KAK9158338.1"/>
    <property type="molecule type" value="Genomic_DNA"/>
</dbReference>
<keyword evidence="2" id="KW-1185">Reference proteome</keyword>
<reference evidence="1 2" key="1">
    <citation type="submission" date="2024-01" db="EMBL/GenBank/DDBJ databases">
        <title>Genome assemblies of Stephania.</title>
        <authorList>
            <person name="Yang L."/>
        </authorList>
    </citation>
    <scope>NUCLEOTIDE SEQUENCE [LARGE SCALE GENOMIC DNA]</scope>
    <source>
        <strain evidence="1">JXDWG</strain>
        <tissue evidence="1">Leaf</tissue>
    </source>
</reference>
<sequence length="81" mass="9523">MNKFINGVVMDKFAFIGDRGKRWVKWWENILEKGLKIQHHYYPFEIKATFAKYTGRTTFERPLTSGVAYAVRVLHSEKGTL</sequence>
<accession>A0AAP0KTB7</accession>
<organism evidence="1 2">
    <name type="scientific">Stephania cephalantha</name>
    <dbReference type="NCBI Taxonomy" id="152367"/>
    <lineage>
        <taxon>Eukaryota</taxon>
        <taxon>Viridiplantae</taxon>
        <taxon>Streptophyta</taxon>
        <taxon>Embryophyta</taxon>
        <taxon>Tracheophyta</taxon>
        <taxon>Spermatophyta</taxon>
        <taxon>Magnoliopsida</taxon>
        <taxon>Ranunculales</taxon>
        <taxon>Menispermaceae</taxon>
        <taxon>Menispermoideae</taxon>
        <taxon>Cissampelideae</taxon>
        <taxon>Stephania</taxon>
    </lineage>
</organism>